<feature type="domain" description="CBS" evidence="4">
    <location>
        <begin position="11"/>
        <end position="68"/>
    </location>
</feature>
<feature type="domain" description="CBS" evidence="4">
    <location>
        <begin position="102"/>
        <end position="159"/>
    </location>
</feature>
<dbReference type="SMART" id="SM00116">
    <property type="entry name" value="CBS"/>
    <property type="match status" value="2"/>
</dbReference>
<keyword evidence="3" id="KW-0812">Transmembrane</keyword>
<evidence type="ECO:0000313" key="6">
    <source>
        <dbReference type="Proteomes" id="UP000178197"/>
    </source>
</evidence>
<dbReference type="InterPro" id="IPR000644">
    <property type="entry name" value="CBS_dom"/>
</dbReference>
<sequence>MNQKLYIKDIMTVDPVAVGPEDSVVYAARILFEHNFNGLPVVNEQKEVVGILTEYDLISKGGDLHMSTLINVLGNLDTYKKDNSLVKDELKRLLILKVKDVMNIDPLVVQEGDLIQILAEIFAKHHRVNPVPVLDKNKKLVGVVSRFDLVKFFVAENAANQVDPGQPAVLDQKVAEFIGNFEKKILFHSTHTGLWSFLGFVVALVGISIGLALILKFLA</sequence>
<evidence type="ECO:0000256" key="3">
    <source>
        <dbReference type="SAM" id="Phobius"/>
    </source>
</evidence>
<dbReference type="AlphaFoldDB" id="A0A1F8FID8"/>
<dbReference type="Proteomes" id="UP000178197">
    <property type="component" value="Unassembled WGS sequence"/>
</dbReference>
<gene>
    <name evidence="5" type="ORF">A3C71_01020</name>
</gene>
<dbReference type="PROSITE" id="PS51371">
    <property type="entry name" value="CBS"/>
    <property type="match status" value="2"/>
</dbReference>
<dbReference type="PANTHER" id="PTHR43080:SF2">
    <property type="entry name" value="CBS DOMAIN-CONTAINING PROTEIN"/>
    <property type="match status" value="1"/>
</dbReference>
<dbReference type="Pfam" id="PF00571">
    <property type="entry name" value="CBS"/>
    <property type="match status" value="2"/>
</dbReference>
<organism evidence="5 6">
    <name type="scientific">Candidatus Yanofskybacteria bacterium RIFCSPHIGHO2_02_FULL_43_15c</name>
    <dbReference type="NCBI Taxonomy" id="1802679"/>
    <lineage>
        <taxon>Bacteria</taxon>
        <taxon>Candidatus Yanofskyibacteriota</taxon>
    </lineage>
</organism>
<evidence type="ECO:0000256" key="1">
    <source>
        <dbReference type="ARBA" id="ARBA00023122"/>
    </source>
</evidence>
<protein>
    <recommendedName>
        <fullName evidence="4">CBS domain-containing protein</fullName>
    </recommendedName>
</protein>
<dbReference type="InterPro" id="IPR051257">
    <property type="entry name" value="Diverse_CBS-Domain"/>
</dbReference>
<evidence type="ECO:0000259" key="4">
    <source>
        <dbReference type="PROSITE" id="PS51371"/>
    </source>
</evidence>
<dbReference type="EMBL" id="MGJT01000011">
    <property type="protein sequence ID" value="OGN12863.1"/>
    <property type="molecule type" value="Genomic_DNA"/>
</dbReference>
<feature type="transmembrane region" description="Helical" evidence="3">
    <location>
        <begin position="194"/>
        <end position="215"/>
    </location>
</feature>
<comment type="caution">
    <text evidence="5">The sequence shown here is derived from an EMBL/GenBank/DDBJ whole genome shotgun (WGS) entry which is preliminary data.</text>
</comment>
<dbReference type="InterPro" id="IPR046342">
    <property type="entry name" value="CBS_dom_sf"/>
</dbReference>
<keyword evidence="3" id="KW-1133">Transmembrane helix</keyword>
<dbReference type="PANTHER" id="PTHR43080">
    <property type="entry name" value="CBS DOMAIN-CONTAINING PROTEIN CBSX3, MITOCHONDRIAL"/>
    <property type="match status" value="1"/>
</dbReference>
<reference evidence="5 6" key="1">
    <citation type="journal article" date="2016" name="Nat. Commun.">
        <title>Thousands of microbial genomes shed light on interconnected biogeochemical processes in an aquifer system.</title>
        <authorList>
            <person name="Anantharaman K."/>
            <person name="Brown C.T."/>
            <person name="Hug L.A."/>
            <person name="Sharon I."/>
            <person name="Castelle C.J."/>
            <person name="Probst A.J."/>
            <person name="Thomas B.C."/>
            <person name="Singh A."/>
            <person name="Wilkins M.J."/>
            <person name="Karaoz U."/>
            <person name="Brodie E.L."/>
            <person name="Williams K.H."/>
            <person name="Hubbard S.S."/>
            <person name="Banfield J.F."/>
        </authorList>
    </citation>
    <scope>NUCLEOTIDE SEQUENCE [LARGE SCALE GENOMIC DNA]</scope>
</reference>
<proteinExistence type="predicted"/>
<keyword evidence="1 2" id="KW-0129">CBS domain</keyword>
<accession>A0A1F8FID8</accession>
<name>A0A1F8FID8_9BACT</name>
<evidence type="ECO:0000313" key="5">
    <source>
        <dbReference type="EMBL" id="OGN12863.1"/>
    </source>
</evidence>
<evidence type="ECO:0000256" key="2">
    <source>
        <dbReference type="PROSITE-ProRule" id="PRU00703"/>
    </source>
</evidence>
<dbReference type="Gene3D" id="3.10.580.10">
    <property type="entry name" value="CBS-domain"/>
    <property type="match status" value="1"/>
</dbReference>
<keyword evidence="3" id="KW-0472">Membrane</keyword>
<dbReference type="SUPFAM" id="SSF54631">
    <property type="entry name" value="CBS-domain pair"/>
    <property type="match status" value="1"/>
</dbReference>